<dbReference type="Proteomes" id="UP001218218">
    <property type="component" value="Unassembled WGS sequence"/>
</dbReference>
<comment type="caution">
    <text evidence="1">The sequence shown here is derived from an EMBL/GenBank/DDBJ whole genome shotgun (WGS) entry which is preliminary data.</text>
</comment>
<protein>
    <submittedName>
        <fullName evidence="1">Uncharacterized protein</fullName>
    </submittedName>
</protein>
<evidence type="ECO:0000313" key="2">
    <source>
        <dbReference type="Proteomes" id="UP001218218"/>
    </source>
</evidence>
<accession>A0AAD7EDQ1</accession>
<keyword evidence="2" id="KW-1185">Reference proteome</keyword>
<dbReference type="AlphaFoldDB" id="A0AAD7EDQ1"/>
<organism evidence="1 2">
    <name type="scientific">Mycena albidolilacea</name>
    <dbReference type="NCBI Taxonomy" id="1033008"/>
    <lineage>
        <taxon>Eukaryota</taxon>
        <taxon>Fungi</taxon>
        <taxon>Dikarya</taxon>
        <taxon>Basidiomycota</taxon>
        <taxon>Agaricomycotina</taxon>
        <taxon>Agaricomycetes</taxon>
        <taxon>Agaricomycetidae</taxon>
        <taxon>Agaricales</taxon>
        <taxon>Marasmiineae</taxon>
        <taxon>Mycenaceae</taxon>
        <taxon>Mycena</taxon>
    </lineage>
</organism>
<sequence>DPNIGPTLYTPSKQMHTIMSRLAGTVSGSFLVSNAPVTSQSSIMRPVLKHVPALPSLDWGLI</sequence>
<dbReference type="EMBL" id="JARIHO010000064">
    <property type="protein sequence ID" value="KAJ7314958.1"/>
    <property type="molecule type" value="Genomic_DNA"/>
</dbReference>
<proteinExistence type="predicted"/>
<feature type="non-terminal residue" evidence="1">
    <location>
        <position position="1"/>
    </location>
</feature>
<evidence type="ECO:0000313" key="1">
    <source>
        <dbReference type="EMBL" id="KAJ7314958.1"/>
    </source>
</evidence>
<gene>
    <name evidence="1" type="ORF">DFH08DRAFT_715965</name>
</gene>
<reference evidence="1" key="1">
    <citation type="submission" date="2023-03" db="EMBL/GenBank/DDBJ databases">
        <title>Massive genome expansion in bonnet fungi (Mycena s.s.) driven by repeated elements and novel gene families across ecological guilds.</title>
        <authorList>
            <consortium name="Lawrence Berkeley National Laboratory"/>
            <person name="Harder C.B."/>
            <person name="Miyauchi S."/>
            <person name="Viragh M."/>
            <person name="Kuo A."/>
            <person name="Thoen E."/>
            <person name="Andreopoulos B."/>
            <person name="Lu D."/>
            <person name="Skrede I."/>
            <person name="Drula E."/>
            <person name="Henrissat B."/>
            <person name="Morin E."/>
            <person name="Kohler A."/>
            <person name="Barry K."/>
            <person name="LaButti K."/>
            <person name="Morin E."/>
            <person name="Salamov A."/>
            <person name="Lipzen A."/>
            <person name="Mereny Z."/>
            <person name="Hegedus B."/>
            <person name="Baldrian P."/>
            <person name="Stursova M."/>
            <person name="Weitz H."/>
            <person name="Taylor A."/>
            <person name="Grigoriev I.V."/>
            <person name="Nagy L.G."/>
            <person name="Martin F."/>
            <person name="Kauserud H."/>
        </authorList>
    </citation>
    <scope>NUCLEOTIDE SEQUENCE</scope>
    <source>
        <strain evidence="1">CBHHK002</strain>
    </source>
</reference>
<name>A0AAD7EDQ1_9AGAR</name>